<name>A0ABV3GGQ6_MICGL</name>
<keyword evidence="2" id="KW-1185">Reference proteome</keyword>
<proteinExistence type="predicted"/>
<dbReference type="Gene3D" id="2.40.128.20">
    <property type="match status" value="1"/>
</dbReference>
<reference evidence="1 2" key="1">
    <citation type="submission" date="2024-06" db="EMBL/GenBank/DDBJ databases">
        <title>The Natural Products Discovery Center: Release of the First 8490 Sequenced Strains for Exploring Actinobacteria Biosynthetic Diversity.</title>
        <authorList>
            <person name="Kalkreuter E."/>
            <person name="Kautsar S.A."/>
            <person name="Yang D."/>
            <person name="Bader C.D."/>
            <person name="Teijaro C.N."/>
            <person name="Fluegel L."/>
            <person name="Davis C.M."/>
            <person name="Simpson J.R."/>
            <person name="Lauterbach L."/>
            <person name="Steele A.D."/>
            <person name="Gui C."/>
            <person name="Meng S."/>
            <person name="Li G."/>
            <person name="Viehrig K."/>
            <person name="Ye F."/>
            <person name="Su P."/>
            <person name="Kiefer A.F."/>
            <person name="Nichols A."/>
            <person name="Cepeda A.J."/>
            <person name="Yan W."/>
            <person name="Fan B."/>
            <person name="Jiang Y."/>
            <person name="Adhikari A."/>
            <person name="Zheng C.-J."/>
            <person name="Schuster L."/>
            <person name="Cowan T.M."/>
            <person name="Smanski M.J."/>
            <person name="Chevrette M.G."/>
            <person name="De Carvalho L.P.S."/>
            <person name="Shen B."/>
        </authorList>
    </citation>
    <scope>NUCLEOTIDE SEQUENCE [LARGE SCALE GENOMIC DNA]</scope>
    <source>
        <strain evidence="1 2">NPDC050100</strain>
    </source>
</reference>
<dbReference type="InterPro" id="IPR012674">
    <property type="entry name" value="Calycin"/>
</dbReference>
<evidence type="ECO:0000313" key="1">
    <source>
        <dbReference type="EMBL" id="MEV0970828.1"/>
    </source>
</evidence>
<gene>
    <name evidence="1" type="ORF">AB0I59_19520</name>
</gene>
<sequence>MGIREEMPLLARHEGEWEGTYVYVDADGKIVDSHRSHLTCTLGDGTDGWDYHQVNVYTWEDGRTEEHRFPGTYLGGGHCGFDTDRLTGEFWGVDDNTIYLSWIYKEKGADLRLFELIVLSEDGNHRNRVWQWIRSGICVQRTLINETRVVA</sequence>
<dbReference type="Proteomes" id="UP001551675">
    <property type="component" value="Unassembled WGS sequence"/>
</dbReference>
<protein>
    <recommendedName>
        <fullName evidence="3">DUF3598 domain-containing protein</fullName>
    </recommendedName>
</protein>
<dbReference type="RefSeq" id="WP_358134530.1">
    <property type="nucleotide sequence ID" value="NZ_JBFALK010000010.1"/>
</dbReference>
<evidence type="ECO:0008006" key="3">
    <source>
        <dbReference type="Google" id="ProtNLM"/>
    </source>
</evidence>
<evidence type="ECO:0000313" key="2">
    <source>
        <dbReference type="Proteomes" id="UP001551675"/>
    </source>
</evidence>
<comment type="caution">
    <text evidence="1">The sequence shown here is derived from an EMBL/GenBank/DDBJ whole genome shotgun (WGS) entry which is preliminary data.</text>
</comment>
<organism evidence="1 2">
    <name type="scientific">Microtetraspora glauca</name>
    <dbReference type="NCBI Taxonomy" id="1996"/>
    <lineage>
        <taxon>Bacteria</taxon>
        <taxon>Bacillati</taxon>
        <taxon>Actinomycetota</taxon>
        <taxon>Actinomycetes</taxon>
        <taxon>Streptosporangiales</taxon>
        <taxon>Streptosporangiaceae</taxon>
        <taxon>Microtetraspora</taxon>
    </lineage>
</organism>
<dbReference type="EMBL" id="JBFALK010000010">
    <property type="protein sequence ID" value="MEV0970828.1"/>
    <property type="molecule type" value="Genomic_DNA"/>
</dbReference>
<accession>A0ABV3GGQ6</accession>